<dbReference type="InterPro" id="IPR010995">
    <property type="entry name" value="DNA_repair_Rad51/TF_NusA_a-hlx"/>
</dbReference>
<dbReference type="AlphaFoldDB" id="A0A0H2UWL5"/>
<accession>A0A0H2UWL5</accession>
<reference evidence="1 2" key="1">
    <citation type="journal article" date="2002" name="Proc. Natl. Acad. Sci. U.S.A.">
        <title>Genome sequence of a serotype M3 strain of group A Streptococcus: phage-encoded toxins, the high-virulence phenotype, and clone emergence.</title>
        <authorList>
            <person name="Beres S.B."/>
            <person name="Sylva G.L."/>
            <person name="Barbian K.D."/>
            <person name="Lei B."/>
            <person name="Hoff J.S."/>
            <person name="Mammarella N.D."/>
            <person name="Liu M.Y."/>
            <person name="Smoot J.C."/>
            <person name="Porcella S.F."/>
            <person name="Parkins L.D."/>
            <person name="Campbell D.S."/>
            <person name="Smith T.M."/>
            <person name="McCormick J.K."/>
            <person name="Leung D.Y."/>
            <person name="Schlievert P.M."/>
            <person name="Musser J.M."/>
        </authorList>
    </citation>
    <scope>NUCLEOTIDE SEQUENCE [LARGE SCALE GENOMIC DNA]</scope>
    <source>
        <strain evidence="2">ATCC BAA-595 / MGAS315</strain>
    </source>
</reference>
<name>A0A0H2UWL5_STRP3</name>
<dbReference type="KEGG" id="spg:SpyM3_1277"/>
<organism evidence="1 2">
    <name type="scientific">Streptococcus pyogenes serotype M3 (strain ATCC BAA-595 / MGAS315)</name>
    <dbReference type="NCBI Taxonomy" id="198466"/>
    <lineage>
        <taxon>Bacteria</taxon>
        <taxon>Bacillati</taxon>
        <taxon>Bacillota</taxon>
        <taxon>Bacilli</taxon>
        <taxon>Lactobacillales</taxon>
        <taxon>Streptococcaceae</taxon>
        <taxon>Streptococcus</taxon>
    </lineage>
</organism>
<dbReference type="RefSeq" id="WP_002989018.1">
    <property type="nucleotide sequence ID" value="NC_004070.1"/>
</dbReference>
<proteinExistence type="predicted"/>
<dbReference type="Proteomes" id="UP000000564">
    <property type="component" value="Chromosome"/>
</dbReference>
<evidence type="ECO:0000313" key="1">
    <source>
        <dbReference type="EMBL" id="AAM79884.1"/>
    </source>
</evidence>
<dbReference type="HOGENOM" id="CLU_136248_0_0_9"/>
<gene>
    <name evidence="1" type="ordered locus">SpyM3_1277</name>
</gene>
<dbReference type="Gene3D" id="1.10.150.20">
    <property type="entry name" value="5' to 3' exonuclease, C-terminal subdomain"/>
    <property type="match status" value="1"/>
</dbReference>
<dbReference type="GO" id="GO:0000166">
    <property type="term" value="F:nucleotide binding"/>
    <property type="evidence" value="ECO:0007669"/>
    <property type="project" value="InterPro"/>
</dbReference>
<dbReference type="EMBL" id="AE014074">
    <property type="protein sequence ID" value="AAM79884.1"/>
    <property type="molecule type" value="Genomic_DNA"/>
</dbReference>
<protein>
    <submittedName>
        <fullName evidence="1">Uncharacterized protein</fullName>
    </submittedName>
</protein>
<dbReference type="GeneID" id="69900552"/>
<dbReference type="Pfam" id="PF14520">
    <property type="entry name" value="HHH_5"/>
    <property type="match status" value="1"/>
</dbReference>
<sequence length="131" mass="14257">MAKQKNRKKALKLEMKRNGLLKKAGQVFDKAVESVETAVDKTISAGKNLVEKGSQTVENLTASKERLTLDEFAGQPVVAGIRSDLVETLYAEGIHSAQAFKEWTEKDLLALKGIGPATVKKLVENGASFKK</sequence>
<evidence type="ECO:0000313" key="2">
    <source>
        <dbReference type="Proteomes" id="UP000000564"/>
    </source>
</evidence>
<dbReference type="SUPFAM" id="SSF47794">
    <property type="entry name" value="Rad51 N-terminal domain-like"/>
    <property type="match status" value="1"/>
</dbReference>